<dbReference type="PANTHER" id="PTHR36423">
    <property type="entry name" value="AFR070WP"/>
    <property type="match status" value="1"/>
</dbReference>
<organism evidence="1 2">
    <name type="scientific">Vibrio amylolyticus</name>
    <dbReference type="NCBI Taxonomy" id="2847292"/>
    <lineage>
        <taxon>Bacteria</taxon>
        <taxon>Pseudomonadati</taxon>
        <taxon>Pseudomonadota</taxon>
        <taxon>Gammaproteobacteria</taxon>
        <taxon>Vibrionales</taxon>
        <taxon>Vibrionaceae</taxon>
        <taxon>Vibrio</taxon>
    </lineage>
</organism>
<gene>
    <name evidence="1" type="ORF">KP803_10275</name>
</gene>
<evidence type="ECO:0000313" key="1">
    <source>
        <dbReference type="EMBL" id="MCK6263658.1"/>
    </source>
</evidence>
<accession>A0A9X1XKN8</accession>
<sequence length="105" mass="12432">MFHAHVYFPLKNLKQAENLKARIESERRDVLKVFPLNMGLVGPHKMPMFEIHFSNNERDFIQWLDGVREDLSVLIHPVSEEHLLDHTERATWLGRELGVFEDKLK</sequence>
<dbReference type="RefSeq" id="WP_248008734.1">
    <property type="nucleotide sequence ID" value="NZ_JAJHVV010000005.1"/>
</dbReference>
<dbReference type="Gene3D" id="3.30.70.1240">
    <property type="entry name" value="DOPA-like domains"/>
    <property type="match status" value="1"/>
</dbReference>
<comment type="caution">
    <text evidence="1">The sequence shown here is derived from an EMBL/GenBank/DDBJ whole genome shotgun (WGS) entry which is preliminary data.</text>
</comment>
<dbReference type="PIRSF" id="PIRSF028139">
    <property type="entry name" value="DOPA-diox_rel_Mll2280"/>
    <property type="match status" value="1"/>
</dbReference>
<dbReference type="InterPro" id="IPR023389">
    <property type="entry name" value="DOPA-like_sf"/>
</dbReference>
<dbReference type="PANTHER" id="PTHR36423:SF2">
    <property type="entry name" value="AFR070WP"/>
    <property type="match status" value="1"/>
</dbReference>
<dbReference type="InterPro" id="IPR014980">
    <property type="entry name" value="DOPA_dioxygen"/>
</dbReference>
<reference evidence="1" key="1">
    <citation type="submission" date="2021-11" db="EMBL/GenBank/DDBJ databases">
        <title>Vibrio ZSDE26 sp. nov. and Vibrio ZSDZ34 sp. nov., isolated from coastal seawater in Qingdao.</title>
        <authorList>
            <person name="Zhang P."/>
        </authorList>
    </citation>
    <scope>NUCLEOTIDE SEQUENCE</scope>
    <source>
        <strain evidence="1">ZSDE26</strain>
    </source>
</reference>
<proteinExistence type="predicted"/>
<dbReference type="Pfam" id="PF08883">
    <property type="entry name" value="DOPA_dioxygen"/>
    <property type="match status" value="1"/>
</dbReference>
<protein>
    <submittedName>
        <fullName evidence="1">DOPA 4,5-dioxygenase family protein</fullName>
    </submittedName>
</protein>
<evidence type="ECO:0000313" key="2">
    <source>
        <dbReference type="Proteomes" id="UP001139559"/>
    </source>
</evidence>
<dbReference type="Proteomes" id="UP001139559">
    <property type="component" value="Unassembled WGS sequence"/>
</dbReference>
<dbReference type="EMBL" id="JAJHVV010000005">
    <property type="protein sequence ID" value="MCK6263658.1"/>
    <property type="molecule type" value="Genomic_DNA"/>
</dbReference>
<dbReference type="SUPFAM" id="SSF143410">
    <property type="entry name" value="DOPA-like"/>
    <property type="match status" value="1"/>
</dbReference>
<keyword evidence="2" id="KW-1185">Reference proteome</keyword>
<dbReference type="AlphaFoldDB" id="A0A9X1XKN8"/>
<name>A0A9X1XKN8_9VIBR</name>